<dbReference type="PANTHER" id="PTHR15108">
    <property type="entry name" value="N-ACYLGLUCOSAMINE-2-EPIMERASE"/>
    <property type="match status" value="1"/>
</dbReference>
<evidence type="ECO:0000313" key="4">
    <source>
        <dbReference type="Proteomes" id="UP000276603"/>
    </source>
</evidence>
<accession>A0A3B0C8R0</accession>
<evidence type="ECO:0000313" key="3">
    <source>
        <dbReference type="EMBL" id="RKN80758.1"/>
    </source>
</evidence>
<keyword evidence="2" id="KW-0413">Isomerase</keyword>
<dbReference type="InterPro" id="IPR010819">
    <property type="entry name" value="AGE/CE"/>
</dbReference>
<evidence type="ECO:0000256" key="1">
    <source>
        <dbReference type="ARBA" id="ARBA00008558"/>
    </source>
</evidence>
<dbReference type="SUPFAM" id="SSF48208">
    <property type="entry name" value="Six-hairpin glycosidases"/>
    <property type="match status" value="1"/>
</dbReference>
<keyword evidence="4" id="KW-1185">Reference proteome</keyword>
<protein>
    <submittedName>
        <fullName evidence="3">N-acylglucosamine 2-epimerase</fullName>
    </submittedName>
</protein>
<reference evidence="3 4" key="1">
    <citation type="submission" date="2018-10" db="EMBL/GenBank/DDBJ databases">
        <title>Ulvibacterium marinum gen. nov., sp. nov., a novel marine bacterium of the family Flavobacteriaceae, isolated from a culture of the green alga Ulva prolifera.</title>
        <authorList>
            <person name="Zhang Z."/>
        </authorList>
    </citation>
    <scope>NUCLEOTIDE SEQUENCE [LARGE SCALE GENOMIC DNA]</scope>
    <source>
        <strain evidence="3 4">CCMM003</strain>
    </source>
</reference>
<dbReference type="GO" id="GO:0016853">
    <property type="term" value="F:isomerase activity"/>
    <property type="evidence" value="ECO:0007669"/>
    <property type="project" value="UniProtKB-KW"/>
</dbReference>
<proteinExistence type="inferred from homology"/>
<dbReference type="RefSeq" id="WP_120710915.1">
    <property type="nucleotide sequence ID" value="NZ_RBCJ01000002.1"/>
</dbReference>
<dbReference type="Gene3D" id="1.50.10.10">
    <property type="match status" value="1"/>
</dbReference>
<evidence type="ECO:0000256" key="2">
    <source>
        <dbReference type="ARBA" id="ARBA00023235"/>
    </source>
</evidence>
<comment type="caution">
    <text evidence="3">The sequence shown here is derived from an EMBL/GenBank/DDBJ whole genome shotgun (WGS) entry which is preliminary data.</text>
</comment>
<dbReference type="Proteomes" id="UP000276603">
    <property type="component" value="Unassembled WGS sequence"/>
</dbReference>
<dbReference type="InterPro" id="IPR008928">
    <property type="entry name" value="6-hairpin_glycosidase_sf"/>
</dbReference>
<dbReference type="OrthoDB" id="618431at2"/>
<gene>
    <name evidence="3" type="ORF">D7Z94_07255</name>
</gene>
<name>A0A3B0C8R0_9FLAO</name>
<dbReference type="EMBL" id="RBCJ01000002">
    <property type="protein sequence ID" value="RKN80758.1"/>
    <property type="molecule type" value="Genomic_DNA"/>
</dbReference>
<dbReference type="InterPro" id="IPR012341">
    <property type="entry name" value="6hp_glycosidase-like_sf"/>
</dbReference>
<sequence length="425" mass="49247">MPDYKGKLLALKSEAEKHLNQELLPFWLDRCKDTANGGFITHFDKMGEDSGEDEKSMLAQARCVYTFSSAHRAGYGEGKCLEYAKHGVDFLIDKFWDDIHGGFFWTTDRAGQVTIDEKIAYGHSFIIYSFSEYTLASEDPRGLEYAEKCFDLLQKHAVDTFYGGYYEMFRRDWTLKGPGASGGDRKTLDVHMHLMEAFTTLYECSGKEVHRRKLLEIIHVLNQRIVHPKYLTGIPQFTVDWKVAPQIKFDIVWGWDRFTQDGVKADAEDNTSYGHNVEFAWLLMHSLEIADIPFSEYETLIRKQYDHALADGIDWEFGGVYVEGSHAGGVTDREKEFWQNAEMLIALLQACLVFDAEKYLPAYENVHRFVFDKIIDHKVGEWRPLLTRQGEPIWEHMSHSWKVNYHSVRAIIQSIERIRVLIGRL</sequence>
<dbReference type="Pfam" id="PF07221">
    <property type="entry name" value="GlcNAc_2-epim"/>
    <property type="match status" value="1"/>
</dbReference>
<comment type="similarity">
    <text evidence="1">Belongs to the N-acylglucosamine 2-epimerase family.</text>
</comment>
<dbReference type="GO" id="GO:0005975">
    <property type="term" value="P:carbohydrate metabolic process"/>
    <property type="evidence" value="ECO:0007669"/>
    <property type="project" value="InterPro"/>
</dbReference>
<organism evidence="3 4">
    <name type="scientific">Ulvibacterium marinum</name>
    <dbReference type="NCBI Taxonomy" id="2419782"/>
    <lineage>
        <taxon>Bacteria</taxon>
        <taxon>Pseudomonadati</taxon>
        <taxon>Bacteroidota</taxon>
        <taxon>Flavobacteriia</taxon>
        <taxon>Flavobacteriales</taxon>
        <taxon>Flavobacteriaceae</taxon>
        <taxon>Ulvibacterium</taxon>
    </lineage>
</organism>
<dbReference type="AlphaFoldDB" id="A0A3B0C8R0"/>